<sequence>MQLVTVFALVDNRRIVNLHGSLVTIEISQGHKQIETLA</sequence>
<evidence type="ECO:0000313" key="1">
    <source>
        <dbReference type="EMBL" id="OIQ70602.1"/>
    </source>
</evidence>
<dbReference type="AlphaFoldDB" id="A0A1J5PH99"/>
<reference evidence="1" key="1">
    <citation type="submission" date="2016-10" db="EMBL/GenBank/DDBJ databases">
        <title>Sequence of Gallionella enrichment culture.</title>
        <authorList>
            <person name="Poehlein A."/>
            <person name="Muehling M."/>
            <person name="Daniel R."/>
        </authorList>
    </citation>
    <scope>NUCLEOTIDE SEQUENCE</scope>
</reference>
<protein>
    <submittedName>
        <fullName evidence="1">Uncharacterized protein</fullName>
    </submittedName>
</protein>
<accession>A0A1J5PH99</accession>
<gene>
    <name evidence="1" type="ORF">GALL_477820</name>
</gene>
<name>A0A1J5PH99_9ZZZZ</name>
<proteinExistence type="predicted"/>
<comment type="caution">
    <text evidence="1">The sequence shown here is derived from an EMBL/GenBank/DDBJ whole genome shotgun (WGS) entry which is preliminary data.</text>
</comment>
<dbReference type="EMBL" id="MLJW01004121">
    <property type="protein sequence ID" value="OIQ70602.1"/>
    <property type="molecule type" value="Genomic_DNA"/>
</dbReference>
<organism evidence="1">
    <name type="scientific">mine drainage metagenome</name>
    <dbReference type="NCBI Taxonomy" id="410659"/>
    <lineage>
        <taxon>unclassified sequences</taxon>
        <taxon>metagenomes</taxon>
        <taxon>ecological metagenomes</taxon>
    </lineage>
</organism>